<name>A0ABV8V9Z7_9GAMM</name>
<feature type="transmembrane region" description="Helical" evidence="1">
    <location>
        <begin position="29"/>
        <end position="50"/>
    </location>
</feature>
<evidence type="ECO:0000256" key="1">
    <source>
        <dbReference type="SAM" id="Phobius"/>
    </source>
</evidence>
<accession>A0ABV8V9Z7</accession>
<dbReference type="Pfam" id="PF07254">
    <property type="entry name" value="Cpta_toxin"/>
    <property type="match status" value="1"/>
</dbReference>
<dbReference type="RefSeq" id="WP_290263182.1">
    <property type="nucleotide sequence ID" value="NZ_JAUFQG010000004.1"/>
</dbReference>
<protein>
    <submittedName>
        <fullName evidence="2">Protein YgfX</fullName>
    </submittedName>
</protein>
<feature type="transmembrane region" description="Helical" evidence="1">
    <location>
        <begin position="70"/>
        <end position="89"/>
    </location>
</feature>
<evidence type="ECO:0000313" key="3">
    <source>
        <dbReference type="Proteomes" id="UP001595840"/>
    </source>
</evidence>
<proteinExistence type="predicted"/>
<dbReference type="EMBL" id="JBHSCX010000021">
    <property type="protein sequence ID" value="MFC4363879.1"/>
    <property type="molecule type" value="Genomic_DNA"/>
</dbReference>
<comment type="caution">
    <text evidence="2">The sequence shown here is derived from an EMBL/GenBank/DDBJ whole genome shotgun (WGS) entry which is preliminary data.</text>
</comment>
<evidence type="ECO:0000313" key="2">
    <source>
        <dbReference type="EMBL" id="MFC4363879.1"/>
    </source>
</evidence>
<keyword evidence="1" id="KW-0472">Membrane</keyword>
<gene>
    <name evidence="2" type="ORF">ACFOX3_16295</name>
</gene>
<keyword evidence="1" id="KW-0812">Transmembrane</keyword>
<keyword evidence="3" id="KW-1185">Reference proteome</keyword>
<dbReference type="Proteomes" id="UP001595840">
    <property type="component" value="Unassembled WGS sequence"/>
</dbReference>
<organism evidence="2 3">
    <name type="scientific">Simiduia curdlanivorans</name>
    <dbReference type="NCBI Taxonomy" id="1492769"/>
    <lineage>
        <taxon>Bacteria</taxon>
        <taxon>Pseudomonadati</taxon>
        <taxon>Pseudomonadota</taxon>
        <taxon>Gammaproteobacteria</taxon>
        <taxon>Cellvibrionales</taxon>
        <taxon>Cellvibrionaceae</taxon>
        <taxon>Simiduia</taxon>
    </lineage>
</organism>
<keyword evidence="1" id="KW-1133">Transmembrane helix</keyword>
<dbReference type="InterPro" id="IPR009883">
    <property type="entry name" value="YgfX"/>
</dbReference>
<reference evidence="3" key="1">
    <citation type="journal article" date="2019" name="Int. J. Syst. Evol. Microbiol.">
        <title>The Global Catalogue of Microorganisms (GCM) 10K type strain sequencing project: providing services to taxonomists for standard genome sequencing and annotation.</title>
        <authorList>
            <consortium name="The Broad Institute Genomics Platform"/>
            <consortium name="The Broad Institute Genome Sequencing Center for Infectious Disease"/>
            <person name="Wu L."/>
            <person name="Ma J."/>
        </authorList>
    </citation>
    <scope>NUCLEOTIDE SEQUENCE [LARGE SCALE GENOMIC DNA]</scope>
    <source>
        <strain evidence="3">CECT 8570</strain>
    </source>
</reference>
<sequence>MSKSFATIQGSNLAELSAISLAPARQEQYYKGSLLGLVLLPTFLLFFPYIEFWFGGSGYHLLATFSVRSIALLIALGCFILALFAYLVYLSVSPLNRGITDQYLRKNDVGWWLGAGSQWRPVTLTGEALISFWLIVLKVRCQGSSRSRYVWLWQDAVGAGTHRKLRLLLRQ</sequence>